<dbReference type="InterPro" id="IPR001251">
    <property type="entry name" value="CRAL-TRIO_dom"/>
</dbReference>
<dbReference type="InterPro" id="IPR036865">
    <property type="entry name" value="CRAL-TRIO_dom_sf"/>
</dbReference>
<dbReference type="Gene3D" id="3.40.525.10">
    <property type="entry name" value="CRAL-TRIO lipid binding domain"/>
    <property type="match status" value="1"/>
</dbReference>
<name>A0A2R5GSX5_9STRA</name>
<keyword evidence="3" id="KW-1185">Reference proteome</keyword>
<comment type="caution">
    <text evidence="2">The sequence shown here is derived from an EMBL/GenBank/DDBJ whole genome shotgun (WGS) entry which is preliminary data.</text>
</comment>
<evidence type="ECO:0000313" key="2">
    <source>
        <dbReference type="EMBL" id="GBG31481.1"/>
    </source>
</evidence>
<proteinExistence type="predicted"/>
<dbReference type="Pfam" id="PF00650">
    <property type="entry name" value="CRAL_TRIO"/>
    <property type="match status" value="1"/>
</dbReference>
<dbReference type="CDD" id="cd00170">
    <property type="entry name" value="SEC14"/>
    <property type="match status" value="1"/>
</dbReference>
<dbReference type="InterPro" id="IPR051026">
    <property type="entry name" value="PI/PC_transfer"/>
</dbReference>
<dbReference type="Proteomes" id="UP000241890">
    <property type="component" value="Unassembled WGS sequence"/>
</dbReference>
<protein>
    <submittedName>
        <fullName evidence="2">Phosphatidylinositol/phosphatidylcholine transfer protein SFH2</fullName>
    </submittedName>
</protein>
<dbReference type="InParanoid" id="A0A2R5GSX5"/>
<dbReference type="InterPro" id="IPR036273">
    <property type="entry name" value="CRAL/TRIO_N_dom_sf"/>
</dbReference>
<dbReference type="SMART" id="SM01100">
    <property type="entry name" value="CRAL_TRIO_N"/>
    <property type="match status" value="1"/>
</dbReference>
<accession>A0A2R5GSX5</accession>
<dbReference type="PANTHER" id="PTHR45657">
    <property type="entry name" value="CRAL-TRIO DOMAIN-CONTAINING PROTEIN YKL091C-RELATED"/>
    <property type="match status" value="1"/>
</dbReference>
<dbReference type="InterPro" id="IPR011074">
    <property type="entry name" value="CRAL/TRIO_N_dom"/>
</dbReference>
<evidence type="ECO:0000259" key="1">
    <source>
        <dbReference type="PROSITE" id="PS50191"/>
    </source>
</evidence>
<organism evidence="2 3">
    <name type="scientific">Hondaea fermentalgiana</name>
    <dbReference type="NCBI Taxonomy" id="2315210"/>
    <lineage>
        <taxon>Eukaryota</taxon>
        <taxon>Sar</taxon>
        <taxon>Stramenopiles</taxon>
        <taxon>Bigyra</taxon>
        <taxon>Labyrinthulomycetes</taxon>
        <taxon>Thraustochytrida</taxon>
        <taxon>Thraustochytriidae</taxon>
        <taxon>Hondaea</taxon>
    </lineage>
</organism>
<gene>
    <name evidence="2" type="ORF">FCC1311_075951</name>
</gene>
<dbReference type="OrthoDB" id="1434354at2759"/>
<dbReference type="PROSITE" id="PS50191">
    <property type="entry name" value="CRAL_TRIO"/>
    <property type="match status" value="1"/>
</dbReference>
<dbReference type="SMART" id="SM00516">
    <property type="entry name" value="SEC14"/>
    <property type="match status" value="1"/>
</dbReference>
<evidence type="ECO:0000313" key="3">
    <source>
        <dbReference type="Proteomes" id="UP000241890"/>
    </source>
</evidence>
<dbReference type="SUPFAM" id="SSF52087">
    <property type="entry name" value="CRAL/TRIO domain"/>
    <property type="match status" value="1"/>
</dbReference>
<sequence>MAEEDAAREGAQLYVRSGGEARKKQIEERAAEKGLDLNVICFKKEPLDEALQRFLQARKFDLENTLKCIEDAIRWRSENASNIWYEQTGSVDLTALHCLTTNEKFTKYHVCLMEELQDKYAESTELFQRTINKTLSILDLRGLTMAKLNSDTLNFVKCVAEVDSNNYPETMGKMLIINAPAIFQVTWKMIKGFLDPRTVSKIEIFGDEKSWKARLAELVEQDQLPAELGGTGPPCLSLENPFTEKEMASGTSVEEVLSVKSGDFITYRFFTRPAGNITFKLVFKPTANAQEPVELVPSRAFTEAECSNGSVVSGTVDCPADGEIQAVWEHPNWWSRTLLYRVFKEEAKKA</sequence>
<dbReference type="AlphaFoldDB" id="A0A2R5GSX5"/>
<dbReference type="SUPFAM" id="SSF46938">
    <property type="entry name" value="CRAL/TRIO N-terminal domain"/>
    <property type="match status" value="1"/>
</dbReference>
<dbReference type="Gene3D" id="1.10.8.20">
    <property type="entry name" value="N-terminal domain of phosphatidylinositol transfer protein sec14p"/>
    <property type="match status" value="1"/>
</dbReference>
<reference evidence="2 3" key="1">
    <citation type="submission" date="2017-12" db="EMBL/GenBank/DDBJ databases">
        <title>Sequencing, de novo assembly and annotation of complete genome of a new Thraustochytrid species, strain FCC1311.</title>
        <authorList>
            <person name="Sedici K."/>
            <person name="Godart F."/>
            <person name="Aiese Cigliano R."/>
            <person name="Sanseverino W."/>
            <person name="Barakat M."/>
            <person name="Ortet P."/>
            <person name="Marechal E."/>
            <person name="Cagnac O."/>
            <person name="Amato A."/>
        </authorList>
    </citation>
    <scope>NUCLEOTIDE SEQUENCE [LARGE SCALE GENOMIC DNA]</scope>
</reference>
<dbReference type="EMBL" id="BEYU01000099">
    <property type="protein sequence ID" value="GBG31481.1"/>
    <property type="molecule type" value="Genomic_DNA"/>
</dbReference>
<dbReference type="PANTHER" id="PTHR45657:SF1">
    <property type="entry name" value="CRAL-TRIO DOMAIN-CONTAINING PROTEIN YKL091C-RELATED"/>
    <property type="match status" value="1"/>
</dbReference>
<feature type="domain" description="CRAL-TRIO" evidence="1">
    <location>
        <begin position="83"/>
        <end position="236"/>
    </location>
</feature>